<keyword evidence="1" id="KW-1133">Transmembrane helix</keyword>
<accession>A0A7L5C427</accession>
<dbReference type="RefSeq" id="WP_165101248.1">
    <property type="nucleotide sequence ID" value="NZ_CP049056.1"/>
</dbReference>
<proteinExistence type="predicted"/>
<organism evidence="2 3">
    <name type="scientific">Pikeienuella piscinae</name>
    <dbReference type="NCBI Taxonomy" id="2748098"/>
    <lineage>
        <taxon>Bacteria</taxon>
        <taxon>Pseudomonadati</taxon>
        <taxon>Pseudomonadota</taxon>
        <taxon>Alphaproteobacteria</taxon>
        <taxon>Rhodobacterales</taxon>
        <taxon>Paracoccaceae</taxon>
        <taxon>Pikeienuella</taxon>
    </lineage>
</organism>
<reference evidence="2 3" key="1">
    <citation type="submission" date="2020-02" db="EMBL/GenBank/DDBJ databases">
        <title>complete genome sequence of Rhodobacteraceae bacterium.</title>
        <authorList>
            <person name="Park J."/>
            <person name="Kim Y.-S."/>
            <person name="Kim K.-H."/>
        </authorList>
    </citation>
    <scope>NUCLEOTIDE SEQUENCE [LARGE SCALE GENOMIC DNA]</scope>
    <source>
        <strain evidence="2 3">RR4-56</strain>
    </source>
</reference>
<gene>
    <name evidence="2" type="ORF">G5B40_17320</name>
</gene>
<keyword evidence="3" id="KW-1185">Reference proteome</keyword>
<dbReference type="AlphaFoldDB" id="A0A7L5C427"/>
<name>A0A7L5C427_9RHOB</name>
<dbReference type="KEGG" id="hdh:G5B40_17320"/>
<keyword evidence="1" id="KW-0812">Transmembrane</keyword>
<evidence type="ECO:0000256" key="1">
    <source>
        <dbReference type="SAM" id="Phobius"/>
    </source>
</evidence>
<feature type="transmembrane region" description="Helical" evidence="1">
    <location>
        <begin position="22"/>
        <end position="43"/>
    </location>
</feature>
<keyword evidence="1" id="KW-0472">Membrane</keyword>
<dbReference type="Proteomes" id="UP000503336">
    <property type="component" value="Chromosome"/>
</dbReference>
<dbReference type="EMBL" id="CP049056">
    <property type="protein sequence ID" value="QIE57044.1"/>
    <property type="molecule type" value="Genomic_DNA"/>
</dbReference>
<evidence type="ECO:0000313" key="3">
    <source>
        <dbReference type="Proteomes" id="UP000503336"/>
    </source>
</evidence>
<evidence type="ECO:0000313" key="2">
    <source>
        <dbReference type="EMBL" id="QIE57044.1"/>
    </source>
</evidence>
<sequence>MANEQDINAATIEIARPEALRWMLFVALIVLAVACGAVGSASFSSSPLTAGFMALSTIGLLLLGRALFLTDAARLIFDGERLVDDSGAEICRLDEIERIERGFAFFKPSSGFVLKLTEPRPRGWSPGLWWRLGRRVGVGGATPSRAGRHMADALSGALAMRSGA</sequence>
<feature type="transmembrane region" description="Helical" evidence="1">
    <location>
        <begin position="49"/>
        <end position="68"/>
    </location>
</feature>
<protein>
    <submittedName>
        <fullName evidence="2">Uncharacterized protein</fullName>
    </submittedName>
</protein>